<gene>
    <name evidence="2" type="ORF">TVAG_512040</name>
</gene>
<reference evidence="2" key="2">
    <citation type="journal article" date="2007" name="Science">
        <title>Draft genome sequence of the sexually transmitted pathogen Trichomonas vaginalis.</title>
        <authorList>
            <person name="Carlton J.M."/>
            <person name="Hirt R.P."/>
            <person name="Silva J.C."/>
            <person name="Delcher A.L."/>
            <person name="Schatz M."/>
            <person name="Zhao Q."/>
            <person name="Wortman J.R."/>
            <person name="Bidwell S.L."/>
            <person name="Alsmark U.C.M."/>
            <person name="Besteiro S."/>
            <person name="Sicheritz-Ponten T."/>
            <person name="Noel C.J."/>
            <person name="Dacks J.B."/>
            <person name="Foster P.G."/>
            <person name="Simillion C."/>
            <person name="Van de Peer Y."/>
            <person name="Miranda-Saavedra D."/>
            <person name="Barton G.J."/>
            <person name="Westrop G.D."/>
            <person name="Mueller S."/>
            <person name="Dessi D."/>
            <person name="Fiori P.L."/>
            <person name="Ren Q."/>
            <person name="Paulsen I."/>
            <person name="Zhang H."/>
            <person name="Bastida-Corcuera F.D."/>
            <person name="Simoes-Barbosa A."/>
            <person name="Brown M.T."/>
            <person name="Hayes R.D."/>
            <person name="Mukherjee M."/>
            <person name="Okumura C.Y."/>
            <person name="Schneider R."/>
            <person name="Smith A.J."/>
            <person name="Vanacova S."/>
            <person name="Villalvazo M."/>
            <person name="Haas B.J."/>
            <person name="Pertea M."/>
            <person name="Feldblyum T.V."/>
            <person name="Utterback T.R."/>
            <person name="Shu C.L."/>
            <person name="Osoegawa K."/>
            <person name="de Jong P.J."/>
            <person name="Hrdy I."/>
            <person name="Horvathova L."/>
            <person name="Zubacova Z."/>
            <person name="Dolezal P."/>
            <person name="Malik S.B."/>
            <person name="Logsdon J.M. Jr."/>
            <person name="Henze K."/>
            <person name="Gupta A."/>
            <person name="Wang C.C."/>
            <person name="Dunne R.L."/>
            <person name="Upcroft J.A."/>
            <person name="Upcroft P."/>
            <person name="White O."/>
            <person name="Salzberg S.L."/>
            <person name="Tang P."/>
            <person name="Chiu C.-H."/>
            <person name="Lee Y.-S."/>
            <person name="Embley T.M."/>
            <person name="Coombs G.H."/>
            <person name="Mottram J.C."/>
            <person name="Tachezy J."/>
            <person name="Fraser-Liggett C.M."/>
            <person name="Johnson P.J."/>
        </authorList>
    </citation>
    <scope>NUCLEOTIDE SEQUENCE [LARGE SCALE GENOMIC DNA]</scope>
    <source>
        <strain evidence="2">G3</strain>
    </source>
</reference>
<name>A2GAN6_TRIV3</name>
<protein>
    <submittedName>
        <fullName evidence="2">Uncharacterized protein</fullName>
    </submittedName>
</protein>
<evidence type="ECO:0000313" key="3">
    <source>
        <dbReference type="Proteomes" id="UP000001542"/>
    </source>
</evidence>
<dbReference type="EMBL" id="DS114835">
    <property type="protein sequence ID" value="EAX85778.1"/>
    <property type="molecule type" value="Genomic_DNA"/>
</dbReference>
<reference evidence="2" key="1">
    <citation type="submission" date="2006-10" db="EMBL/GenBank/DDBJ databases">
        <authorList>
            <person name="Amadeo P."/>
            <person name="Zhao Q."/>
            <person name="Wortman J."/>
            <person name="Fraser-Liggett C."/>
            <person name="Carlton J."/>
        </authorList>
    </citation>
    <scope>NUCLEOTIDE SEQUENCE</scope>
    <source>
        <strain evidence="2">G3</strain>
    </source>
</reference>
<keyword evidence="1" id="KW-1133">Transmembrane helix</keyword>
<keyword evidence="1" id="KW-0812">Transmembrane</keyword>
<feature type="transmembrane region" description="Helical" evidence="1">
    <location>
        <begin position="123"/>
        <end position="140"/>
    </location>
</feature>
<dbReference type="VEuPathDB" id="TrichDB:TVAGG3_0749370"/>
<dbReference type="Proteomes" id="UP000001542">
    <property type="component" value="Unassembled WGS sequence"/>
</dbReference>
<dbReference type="VEuPathDB" id="TrichDB:TVAG_512040"/>
<dbReference type="InParanoid" id="A2GAN6"/>
<dbReference type="AlphaFoldDB" id="A2GAN6"/>
<accession>A2GAN6</accession>
<evidence type="ECO:0000313" key="2">
    <source>
        <dbReference type="EMBL" id="EAX85778.1"/>
    </source>
</evidence>
<evidence type="ECO:0000256" key="1">
    <source>
        <dbReference type="SAM" id="Phobius"/>
    </source>
</evidence>
<feature type="transmembrane region" description="Helical" evidence="1">
    <location>
        <begin position="62"/>
        <end position="82"/>
    </location>
</feature>
<feature type="transmembrane region" description="Helical" evidence="1">
    <location>
        <begin position="94"/>
        <end position="117"/>
    </location>
</feature>
<keyword evidence="3" id="KW-1185">Reference proteome</keyword>
<organism evidence="2 3">
    <name type="scientific">Trichomonas vaginalis (strain ATCC PRA-98 / G3)</name>
    <dbReference type="NCBI Taxonomy" id="412133"/>
    <lineage>
        <taxon>Eukaryota</taxon>
        <taxon>Metamonada</taxon>
        <taxon>Parabasalia</taxon>
        <taxon>Trichomonadida</taxon>
        <taxon>Trichomonadidae</taxon>
        <taxon>Trichomonas</taxon>
    </lineage>
</organism>
<keyword evidence="1" id="KW-0472">Membrane</keyword>
<sequence>MFFVFFFSCRAENCNESSLDPGYVCCEDNPCKGRCVQIDIYENRSKKECITEIQYHVCYTGYMYPAIMLGFCIPTILFWVISCMTKTNVPLCTWITNIILNICLAAIVLSIPCLVIITGGVPLGFIIGGFSLFLGVYSFIRVAPCSGGPECGNDESFSDLVKENQMVNHTHTEAMAQSCPCYSSFCVSKPYDPFEINDEYCCGMTEDTALNTCDCVRFLRESRSPHVNRFELQMIIDENANLPPTPKSAGIAFYKTKAIYKVVQKEVEPIQYGSWQENGVIEKITKKKVIYRCNPHYIYHENMKEEIQRANSAALEKVQNILSNQTSYDQFEFNGMTKRAIYGNTCTFNVCSTSCYNFFLSLIENSLVIENILWYIEGCML</sequence>
<proteinExistence type="predicted"/>